<dbReference type="KEGG" id="salh:HMF8227_01497"/>
<dbReference type="PROSITE" id="PS50005">
    <property type="entry name" value="TPR"/>
    <property type="match status" value="1"/>
</dbReference>
<keyword evidence="2" id="KW-0802">TPR repeat</keyword>
<dbReference type="InterPro" id="IPR026634">
    <property type="entry name" value="TPST-like"/>
</dbReference>
<reference evidence="3 4" key="1">
    <citation type="submission" date="2018-05" db="EMBL/GenBank/DDBJ databases">
        <title>Salinimonas sp. HMF8227 Genome sequencing and assembly.</title>
        <authorList>
            <person name="Kang H."/>
            <person name="Kang J."/>
            <person name="Cha I."/>
            <person name="Kim H."/>
            <person name="Joh K."/>
        </authorList>
    </citation>
    <scope>NUCLEOTIDE SEQUENCE [LARGE SCALE GENOMIC DNA]</scope>
    <source>
        <strain evidence="3 4">HMF8227</strain>
    </source>
</reference>
<dbReference type="PANTHER" id="PTHR12788:SF10">
    <property type="entry name" value="PROTEIN-TYROSINE SULFOTRANSFERASE"/>
    <property type="match status" value="1"/>
</dbReference>
<dbReference type="EMBL" id="CP029347">
    <property type="protein sequence ID" value="AWL11972.1"/>
    <property type="molecule type" value="Genomic_DNA"/>
</dbReference>
<dbReference type="Pfam" id="PF13181">
    <property type="entry name" value="TPR_8"/>
    <property type="match status" value="1"/>
</dbReference>
<keyword evidence="4" id="KW-1185">Reference proteome</keyword>
<dbReference type="AlphaFoldDB" id="A0A2S2E375"/>
<evidence type="ECO:0000256" key="2">
    <source>
        <dbReference type="PROSITE-ProRule" id="PRU00339"/>
    </source>
</evidence>
<dbReference type="RefSeq" id="WP_109339582.1">
    <property type="nucleotide sequence ID" value="NZ_CP029347.1"/>
</dbReference>
<dbReference type="SUPFAM" id="SSF52540">
    <property type="entry name" value="P-loop containing nucleoside triphosphate hydrolases"/>
    <property type="match status" value="1"/>
</dbReference>
<dbReference type="PANTHER" id="PTHR12788">
    <property type="entry name" value="PROTEIN-TYROSINE SULFOTRANSFERASE 2"/>
    <property type="match status" value="1"/>
</dbReference>
<dbReference type="OrthoDB" id="9815894at2"/>
<sequence>MDKRSLIHVRLSPNQDVVSLNEEQLIQRLFTWQSKGNWNQLAYVAAQIDPGQPLAKKICGYLFKARFELGDFRALLNDAHERWALGDRQSAVVMAITTAQRYYGQHEEACKLMHELISKGDAQASLYHQYGLLLSELGRRNEALTALNQAIKLAPDKVASYWARAPLVRTLAMTDIEAMIQRFEELPESRNPAPLAYAIGKALEAYPDKRADSFQWYQVGAQKMRDRLSRAAHSEQRELSLLHSVFCSAGTVDIKSPERQQKAKGPIFICGLPRSGTSLLESILATHKQILPRGESLALAQATQHVLQHEGISKFGYQWVNQLDARQWQAIGDNYLERQQAGNNEFITDKMPHNFKSLGIIARALPNARIIHCRRQPRDLYWACFRQLFANGHEYTYDFTRMHQYYQSYRKLMTLWDLQLPGRIYHLDYERLVTQTDAVLQELSEFIGCESDFDWRGFHLAGRPMATLSSEQVRQPLYATGIENWRRFESQLEPIYNQLGLMDTG</sequence>
<accession>A0A2S2E375</accession>
<dbReference type="Proteomes" id="UP000245728">
    <property type="component" value="Chromosome"/>
</dbReference>
<dbReference type="PROSITE" id="PS50293">
    <property type="entry name" value="TPR_REGION"/>
    <property type="match status" value="1"/>
</dbReference>
<gene>
    <name evidence="3" type="ORF">HMF8227_01497</name>
</gene>
<protein>
    <submittedName>
        <fullName evidence="3">Uncharacterized protein</fullName>
    </submittedName>
</protein>
<feature type="repeat" description="TPR" evidence="2">
    <location>
        <begin position="124"/>
        <end position="157"/>
    </location>
</feature>
<dbReference type="Gene3D" id="1.25.40.10">
    <property type="entry name" value="Tetratricopeptide repeat domain"/>
    <property type="match status" value="1"/>
</dbReference>
<dbReference type="InterPro" id="IPR011990">
    <property type="entry name" value="TPR-like_helical_dom_sf"/>
</dbReference>
<evidence type="ECO:0000256" key="1">
    <source>
        <dbReference type="ARBA" id="ARBA00022679"/>
    </source>
</evidence>
<evidence type="ECO:0000313" key="3">
    <source>
        <dbReference type="EMBL" id="AWL11972.1"/>
    </source>
</evidence>
<dbReference type="GO" id="GO:0008476">
    <property type="term" value="F:protein-tyrosine sulfotransferase activity"/>
    <property type="evidence" value="ECO:0007669"/>
    <property type="project" value="InterPro"/>
</dbReference>
<keyword evidence="1" id="KW-0808">Transferase</keyword>
<dbReference type="InterPro" id="IPR027417">
    <property type="entry name" value="P-loop_NTPase"/>
</dbReference>
<dbReference type="Pfam" id="PF13469">
    <property type="entry name" value="Sulfotransfer_3"/>
    <property type="match status" value="1"/>
</dbReference>
<dbReference type="InterPro" id="IPR019734">
    <property type="entry name" value="TPR_rpt"/>
</dbReference>
<dbReference type="Gene3D" id="3.40.50.300">
    <property type="entry name" value="P-loop containing nucleotide triphosphate hydrolases"/>
    <property type="match status" value="1"/>
</dbReference>
<evidence type="ECO:0000313" key="4">
    <source>
        <dbReference type="Proteomes" id="UP000245728"/>
    </source>
</evidence>
<dbReference type="SUPFAM" id="SSF48452">
    <property type="entry name" value="TPR-like"/>
    <property type="match status" value="1"/>
</dbReference>
<name>A0A2S2E375_9ALTE</name>
<organism evidence="3 4">
    <name type="scientific">Saliniradius amylolyticus</name>
    <dbReference type="NCBI Taxonomy" id="2183582"/>
    <lineage>
        <taxon>Bacteria</taxon>
        <taxon>Pseudomonadati</taxon>
        <taxon>Pseudomonadota</taxon>
        <taxon>Gammaproteobacteria</taxon>
        <taxon>Alteromonadales</taxon>
        <taxon>Alteromonadaceae</taxon>
        <taxon>Saliniradius</taxon>
    </lineage>
</organism>
<proteinExistence type="predicted"/>